<dbReference type="OrthoDB" id="428527at2759"/>
<dbReference type="SUPFAM" id="SSF81324">
    <property type="entry name" value="Voltage-gated potassium channels"/>
    <property type="match status" value="1"/>
</dbReference>
<feature type="domain" description="Ion transport" evidence="7">
    <location>
        <begin position="342"/>
        <end position="579"/>
    </location>
</feature>
<dbReference type="Pfam" id="PF00520">
    <property type="entry name" value="Ion_trans"/>
    <property type="match status" value="1"/>
</dbReference>
<name>A0A1Q9CAM6_SYMMI</name>
<evidence type="ECO:0000256" key="1">
    <source>
        <dbReference type="ARBA" id="ARBA00004141"/>
    </source>
</evidence>
<dbReference type="GO" id="GO:0001518">
    <property type="term" value="C:voltage-gated sodium channel complex"/>
    <property type="evidence" value="ECO:0007669"/>
    <property type="project" value="TreeGrafter"/>
</dbReference>
<keyword evidence="3" id="KW-0694">RNA-binding</keyword>
<dbReference type="GO" id="GO:0086010">
    <property type="term" value="P:membrane depolarization during action potential"/>
    <property type="evidence" value="ECO:0007669"/>
    <property type="project" value="TreeGrafter"/>
</dbReference>
<dbReference type="GO" id="GO:0005248">
    <property type="term" value="F:voltage-gated sodium channel activity"/>
    <property type="evidence" value="ECO:0007669"/>
    <property type="project" value="TreeGrafter"/>
</dbReference>
<keyword evidence="4 6" id="KW-1133">Transmembrane helix</keyword>
<feature type="transmembrane region" description="Helical" evidence="6">
    <location>
        <begin position="343"/>
        <end position="361"/>
    </location>
</feature>
<keyword evidence="9" id="KW-1185">Reference proteome</keyword>
<keyword evidence="5 6" id="KW-0472">Membrane</keyword>
<keyword evidence="8" id="KW-0407">Ion channel</keyword>
<dbReference type="EMBL" id="LSRX01001430">
    <property type="protein sequence ID" value="OLP79958.1"/>
    <property type="molecule type" value="Genomic_DNA"/>
</dbReference>
<dbReference type="PANTHER" id="PTHR10037:SF230">
    <property type="entry name" value="CA[2+]-CHANNEL PROTEIN ALPHA[[1]] SUBUNIT T, ISOFORM F"/>
    <property type="match status" value="1"/>
</dbReference>
<keyword evidence="2 6" id="KW-0812">Transmembrane</keyword>
<dbReference type="PANTHER" id="PTHR10037">
    <property type="entry name" value="VOLTAGE-GATED CATION CHANNEL CALCIUM AND SODIUM"/>
    <property type="match status" value="1"/>
</dbReference>
<dbReference type="InterPro" id="IPR005821">
    <property type="entry name" value="Ion_trans_dom"/>
</dbReference>
<feature type="transmembrane region" description="Helical" evidence="6">
    <location>
        <begin position="373"/>
        <end position="391"/>
    </location>
</feature>
<dbReference type="InterPro" id="IPR036882">
    <property type="entry name" value="Alba-like_dom_sf"/>
</dbReference>
<evidence type="ECO:0000259" key="7">
    <source>
        <dbReference type="Pfam" id="PF00520"/>
    </source>
</evidence>
<evidence type="ECO:0000313" key="9">
    <source>
        <dbReference type="Proteomes" id="UP000186817"/>
    </source>
</evidence>
<proteinExistence type="predicted"/>
<comment type="subcellular location">
    <subcellularLocation>
        <location evidence="1">Membrane</location>
        <topology evidence="1">Multi-pass membrane protein</topology>
    </subcellularLocation>
</comment>
<dbReference type="InterPro" id="IPR043203">
    <property type="entry name" value="VGCC_Ca_Na"/>
</dbReference>
<dbReference type="InterPro" id="IPR027359">
    <property type="entry name" value="Volt_channel_dom_sf"/>
</dbReference>
<keyword evidence="8" id="KW-0406">Ion transport</keyword>
<dbReference type="InterPro" id="IPR007347">
    <property type="entry name" value="SpoVS"/>
</dbReference>
<dbReference type="Gene3D" id="1.10.287.70">
    <property type="match status" value="1"/>
</dbReference>
<evidence type="ECO:0000313" key="8">
    <source>
        <dbReference type="EMBL" id="OLP79958.1"/>
    </source>
</evidence>
<evidence type="ECO:0000256" key="6">
    <source>
        <dbReference type="SAM" id="Phobius"/>
    </source>
</evidence>
<sequence length="1122" mass="122901">MEISAAAKLYHLAGQRRAERCLVGFTPQSSQPPLANSGNLGFAGLKTTIKHIESYVDTQYRQRVHEVLADEPQVVKCQPMQSEWQLTWRGSLASRGGGALSSVSCACAELVFRRPWLDCCPVVIFPTQKRVRMESSIRGSLGSCASVGDSILKQLAGLEQSLSSNLAGLRQIRATVAAMEGKPESQSQRVSATPAAVCEGTQEQRSTLLETKWSQAQCEHWAAWTESHVWEGKIPGELSNECLLPESCPPRKRAVTFTAISPMQETNRARDRHTLATHRLSVLNAISEAKSVPAPREPSKKSVFFDASTLKKKLKEDLCKETYNVSDYYRNEGFCQRVARSRVFELITFVILASNAIWTGVEIEVNDAPVILQAHAAVILIESFFVLYFTLEIGLRFGAFKRTCDACRDGWFAFDTVLVILMWFETWLLSLVQIVFGDISNSSSFRLIRLLRLTRMARMARLLRSVPELLIIVRAIAIALRSVFFLMVLLLGLVYVFALLFSQLFDGKNQPPGTLAHKSFGSLPQAMNTLLMAGALPDQSSLVEDAGAVHFLLYPLMLLYMLLASLTVMNMLVGILCEVVSVVSAVEKEEILLKSVKTHLKQLLLDAEADEDGDGSISRREFDKMLTNPTCVRTLNEVGVDVFALVDLADFIFEQKDHLDFAAFMDAVLQLRGSNTATVKDIVDLQKLIVNHFKVMEDVIAELAGKSPATKLRDHAEKDPTRPLEMEVFGTNATKIVIRSIAAQAALVSDQSTRLAGRLVLAVRRSNCSEDAGDRRGLEFRVHAVQGLPPACKSEIRVARETNVGKLAGAIAQRIREDAVALVRGAGAVALKHQLSAVAIASGYLEERDELGGYELVALPRYEDLVDPSGGRGQMWTEFALTVYRSWKYLGNLTTSFYITVGLGPVALEGNCLRRSHDRDRVSPLHLARRQQRRQRIPTLPFLEKDVRHQIFSDGSSGKTCVAAEVPGHTKSHCVAWDALRAEQQARAYGPFPLTPRAFSAREAASGGMASAASAASASAASASASGFGSSSAAPGGRIQNVPPAAIALQASLASSDAAACNAPLTNVRAWANTAGFMFTARRAKPKRDSYSGIVAMLDDFFPVSCVLRKHGCWPKKKRQSG</sequence>
<gene>
    <name evidence="8" type="primary">NaCP60E</name>
    <name evidence="8" type="ORF">AK812_SmicGene39687</name>
</gene>
<keyword evidence="8" id="KW-0813">Transport</keyword>
<dbReference type="AlphaFoldDB" id="A0A1Q9CAM6"/>
<dbReference type="PROSITE" id="PS00018">
    <property type="entry name" value="EF_HAND_1"/>
    <property type="match status" value="1"/>
</dbReference>
<feature type="transmembrane region" description="Helical" evidence="6">
    <location>
        <begin position="551"/>
        <end position="576"/>
    </location>
</feature>
<evidence type="ECO:0000256" key="4">
    <source>
        <dbReference type="ARBA" id="ARBA00022989"/>
    </source>
</evidence>
<accession>A0A1Q9CAM6</accession>
<organism evidence="8 9">
    <name type="scientific">Symbiodinium microadriaticum</name>
    <name type="common">Dinoflagellate</name>
    <name type="synonym">Zooxanthella microadriatica</name>
    <dbReference type="NCBI Taxonomy" id="2951"/>
    <lineage>
        <taxon>Eukaryota</taxon>
        <taxon>Sar</taxon>
        <taxon>Alveolata</taxon>
        <taxon>Dinophyceae</taxon>
        <taxon>Suessiales</taxon>
        <taxon>Symbiodiniaceae</taxon>
        <taxon>Symbiodinium</taxon>
    </lineage>
</organism>
<dbReference type="Gene3D" id="1.20.120.350">
    <property type="entry name" value="Voltage-gated potassium channels. Chain C"/>
    <property type="match status" value="1"/>
</dbReference>
<dbReference type="Pfam" id="PF04232">
    <property type="entry name" value="SpoVS"/>
    <property type="match status" value="1"/>
</dbReference>
<dbReference type="GO" id="GO:0008332">
    <property type="term" value="F:low voltage-gated calcium channel activity"/>
    <property type="evidence" value="ECO:0007669"/>
    <property type="project" value="TreeGrafter"/>
</dbReference>
<feature type="transmembrane region" description="Helical" evidence="6">
    <location>
        <begin position="471"/>
        <end position="501"/>
    </location>
</feature>
<dbReference type="GO" id="GO:0003723">
    <property type="term" value="F:RNA binding"/>
    <property type="evidence" value="ECO:0007669"/>
    <property type="project" value="UniProtKB-KW"/>
</dbReference>
<dbReference type="Proteomes" id="UP000186817">
    <property type="component" value="Unassembled WGS sequence"/>
</dbReference>
<comment type="caution">
    <text evidence="8">The sequence shown here is derived from an EMBL/GenBank/DDBJ whole genome shotgun (WGS) entry which is preliminary data.</text>
</comment>
<feature type="transmembrane region" description="Helical" evidence="6">
    <location>
        <begin position="412"/>
        <end position="436"/>
    </location>
</feature>
<dbReference type="InterPro" id="IPR018247">
    <property type="entry name" value="EF_Hand_1_Ca_BS"/>
</dbReference>
<dbReference type="Gene3D" id="3.30.110.20">
    <property type="entry name" value="Alba-like domain"/>
    <property type="match status" value="1"/>
</dbReference>
<reference evidence="8 9" key="1">
    <citation type="submission" date="2016-02" db="EMBL/GenBank/DDBJ databases">
        <title>Genome analysis of coral dinoflagellate symbionts highlights evolutionary adaptations to a symbiotic lifestyle.</title>
        <authorList>
            <person name="Aranda M."/>
            <person name="Li Y."/>
            <person name="Liew Y.J."/>
            <person name="Baumgarten S."/>
            <person name="Simakov O."/>
            <person name="Wilson M."/>
            <person name="Piel J."/>
            <person name="Ashoor H."/>
            <person name="Bougouffa S."/>
            <person name="Bajic V.B."/>
            <person name="Ryu T."/>
            <person name="Ravasi T."/>
            <person name="Bayer T."/>
            <person name="Micklem G."/>
            <person name="Kim H."/>
            <person name="Bhak J."/>
            <person name="Lajeunesse T.C."/>
            <person name="Voolstra C.R."/>
        </authorList>
    </citation>
    <scope>NUCLEOTIDE SEQUENCE [LARGE SCALE GENOMIC DNA]</scope>
    <source>
        <strain evidence="8 9">CCMP2467</strain>
    </source>
</reference>
<protein>
    <submittedName>
        <fullName evidence="8">Sodium channel protein 60E</fullName>
    </submittedName>
</protein>
<evidence type="ECO:0000256" key="2">
    <source>
        <dbReference type="ARBA" id="ARBA00022692"/>
    </source>
</evidence>
<evidence type="ECO:0000256" key="5">
    <source>
        <dbReference type="ARBA" id="ARBA00023136"/>
    </source>
</evidence>
<dbReference type="GO" id="GO:0070509">
    <property type="term" value="P:calcium ion import"/>
    <property type="evidence" value="ECO:0007669"/>
    <property type="project" value="TreeGrafter"/>
</dbReference>
<evidence type="ECO:0000256" key="3">
    <source>
        <dbReference type="ARBA" id="ARBA00022884"/>
    </source>
</evidence>